<dbReference type="HOGENOM" id="CLU_1720902_0_0_5"/>
<keyword evidence="1" id="KW-0614">Plasmid</keyword>
<dbReference type="KEGG" id="rhi:NGR_b05540"/>
<evidence type="ECO:0000313" key="2">
    <source>
        <dbReference type="Proteomes" id="UP000001054"/>
    </source>
</evidence>
<protein>
    <submittedName>
        <fullName evidence="1">Uncharacterized protein</fullName>
    </submittedName>
</protein>
<name>C3KPK5_SINFN</name>
<accession>C3KPK5</accession>
<sequence>MVVKPDAGHPPFDDPAILPRRQMRRGVHAAGSQAVPFTEPAPANPCTTASRKDVVASGAVDIVGLARARPRAFTSRPLESRTKPEPFFPRFSDVPEGGITAWYTMRLTEIGADKETPVFGDLGQAIRDYEARNRSRTRIWLRHFADDVVRQT</sequence>
<gene>
    <name evidence="1" type="ordered locus">NGR_b05540</name>
</gene>
<evidence type="ECO:0000313" key="1">
    <source>
        <dbReference type="EMBL" id="ACP22013.1"/>
    </source>
</evidence>
<proteinExistence type="predicted"/>
<reference evidence="2" key="1">
    <citation type="journal article" date="2004" name="J. Bacteriol.">
        <title>An evolutionary hot spot: the pNGR234b replicon of Rhizobium sp. strain NGR234.</title>
        <authorList>
            <person name="Streit W.R."/>
            <person name="Schmitz R.A."/>
            <person name="Perret X."/>
            <person name="Staehelin C."/>
            <person name="Deakin W.J."/>
            <person name="Raasch C."/>
            <person name="Liesegang H."/>
            <person name="Broughton W.J."/>
        </authorList>
    </citation>
    <scope>NUCLEOTIDE SEQUENCE [LARGE SCALE GENOMIC DNA]</scope>
    <source>
        <strain evidence="2">NBRC 101917 / NGR234</strain>
    </source>
</reference>
<dbReference type="PATRIC" id="fig|394.7.peg.996"/>
<reference evidence="1 2" key="2">
    <citation type="journal article" date="2009" name="Appl. Environ. Microbiol.">
        <title>Rhizobium sp. strain NGR234 possesses a remarkable number of secretion systems.</title>
        <authorList>
            <person name="Schmeisser C."/>
            <person name="Liesegang H."/>
            <person name="Krysciak D."/>
            <person name="Bakkou N."/>
            <person name="Le Quere A."/>
            <person name="Wollherr A."/>
            <person name="Heinemeyer I."/>
            <person name="Morgenstern B."/>
            <person name="Pommerening-Roeser A."/>
            <person name="Flores M."/>
            <person name="Palacios R."/>
            <person name="Brenner S."/>
            <person name="Gottschalk G."/>
            <person name="Schmitz R.A."/>
            <person name="Broughton W.J."/>
            <person name="Perret X."/>
            <person name="Strittmatter A.W."/>
            <person name="Streit W.R."/>
        </authorList>
    </citation>
    <scope>NUCLEOTIDE SEQUENCE [LARGE SCALE GENOMIC DNA]</scope>
    <source>
        <strain evidence="2">NBRC 101917 / NGR234</strain>
    </source>
</reference>
<keyword evidence="2" id="KW-1185">Reference proteome</keyword>
<dbReference type="Proteomes" id="UP000001054">
    <property type="component" value="Plasmid pNGR234b"/>
</dbReference>
<geneLocation type="plasmid" evidence="2">
    <name>sym pNGR234b</name>
</geneLocation>
<dbReference type="EMBL" id="CP000874">
    <property type="protein sequence ID" value="ACP22013.1"/>
    <property type="molecule type" value="Genomic_DNA"/>
</dbReference>
<dbReference type="OrthoDB" id="9784632at2"/>
<organism evidence="1 2">
    <name type="scientific">Sinorhizobium fredii (strain NBRC 101917 / NGR234)</name>
    <dbReference type="NCBI Taxonomy" id="394"/>
    <lineage>
        <taxon>Bacteria</taxon>
        <taxon>Pseudomonadati</taxon>
        <taxon>Pseudomonadota</taxon>
        <taxon>Alphaproteobacteria</taxon>
        <taxon>Hyphomicrobiales</taxon>
        <taxon>Rhizobiaceae</taxon>
        <taxon>Sinorhizobium/Ensifer group</taxon>
        <taxon>Sinorhizobium</taxon>
    </lineage>
</organism>
<dbReference type="AlphaFoldDB" id="C3KPK5"/>